<dbReference type="PROSITE" id="PS50011">
    <property type="entry name" value="PROTEIN_KINASE_DOM"/>
    <property type="match status" value="1"/>
</dbReference>
<dbReference type="InterPro" id="IPR000719">
    <property type="entry name" value="Prot_kinase_dom"/>
</dbReference>
<keyword evidence="1 5" id="KW-0808">Transferase</keyword>
<dbReference type="Gene3D" id="1.10.510.10">
    <property type="entry name" value="Transferase(Phosphotransferase) domain 1"/>
    <property type="match status" value="1"/>
</dbReference>
<dbReference type="Gene3D" id="3.30.200.20">
    <property type="entry name" value="Phosphorylase Kinase, domain 1"/>
    <property type="match status" value="1"/>
</dbReference>
<dbReference type="PRINTS" id="PR00109">
    <property type="entry name" value="TYRKINASE"/>
</dbReference>
<evidence type="ECO:0000256" key="5">
    <source>
        <dbReference type="RuleBase" id="RU000304"/>
    </source>
</evidence>
<comment type="similarity">
    <text evidence="5">Belongs to the protein kinase superfamily.</text>
</comment>
<dbReference type="PhylomeDB" id="A0A0G4H597"/>
<dbReference type="VEuPathDB" id="CryptoDB:Cvel_5718"/>
<protein>
    <recommendedName>
        <fullName evidence="6">Protein kinase domain-containing protein</fullName>
    </recommendedName>
</protein>
<dbReference type="AlphaFoldDB" id="A0A0G4H597"/>
<dbReference type="SUPFAM" id="SSF56112">
    <property type="entry name" value="Protein kinase-like (PK-like)"/>
    <property type="match status" value="1"/>
</dbReference>
<dbReference type="PROSITE" id="PS00108">
    <property type="entry name" value="PROTEIN_KINASE_ST"/>
    <property type="match status" value="1"/>
</dbReference>
<proteinExistence type="inferred from homology"/>
<dbReference type="GO" id="GO:0005524">
    <property type="term" value="F:ATP binding"/>
    <property type="evidence" value="ECO:0007669"/>
    <property type="project" value="UniProtKB-UniRule"/>
</dbReference>
<sequence>MNINDCMSEMDRVVQVKERTNAWAADPKRRPAIAFEFFQAAHRLRTHGCADGCMEMIFAEAATAKEAALRQRALRVATRVVEQDPKYLLPDGCRISSKEIEMLKPIGEGAYGKVWAATFRGALVAVKRMRVHRVDDRLLKDFLGELALMRFLRHPHVVLLIGALSKGSDMAIVLEYCARGSLWDVLHDVDISLSWGTRVRFARQICQGMLYLHRWRPRPILHRDLKSLNILVDASMNLKISDFGWARVKAAEGDNMTGSVGTYQWMAPEVLESSEYSEKADVFSFGVVLWEILSRQPPYPGMDPVNVATQVVKNGLRPEIPPDSPRRWVSLMNRCWAQDPKDRLDFAQILEELDVFAAAIEEQKSKRYSSKERKH</sequence>
<feature type="binding site" evidence="4">
    <location>
        <position position="127"/>
    </location>
    <ligand>
        <name>ATP</name>
        <dbReference type="ChEBI" id="CHEBI:30616"/>
    </ligand>
</feature>
<dbReference type="InterPro" id="IPR017441">
    <property type="entry name" value="Protein_kinase_ATP_BS"/>
</dbReference>
<evidence type="ECO:0000313" key="7">
    <source>
        <dbReference type="EMBL" id="CEM38886.1"/>
    </source>
</evidence>
<organism evidence="7">
    <name type="scientific">Chromera velia CCMP2878</name>
    <dbReference type="NCBI Taxonomy" id="1169474"/>
    <lineage>
        <taxon>Eukaryota</taxon>
        <taxon>Sar</taxon>
        <taxon>Alveolata</taxon>
        <taxon>Colpodellida</taxon>
        <taxon>Chromeraceae</taxon>
        <taxon>Chromera</taxon>
    </lineage>
</organism>
<dbReference type="InterPro" id="IPR001245">
    <property type="entry name" value="Ser-Thr/Tyr_kinase_cat_dom"/>
</dbReference>
<dbReference type="InterPro" id="IPR051681">
    <property type="entry name" value="Ser/Thr_Kinases-Pseudokinases"/>
</dbReference>
<evidence type="ECO:0000256" key="3">
    <source>
        <dbReference type="ARBA" id="ARBA00022840"/>
    </source>
</evidence>
<dbReference type="GO" id="GO:0004674">
    <property type="term" value="F:protein serine/threonine kinase activity"/>
    <property type="evidence" value="ECO:0007669"/>
    <property type="project" value="UniProtKB-KW"/>
</dbReference>
<dbReference type="InterPro" id="IPR011009">
    <property type="entry name" value="Kinase-like_dom_sf"/>
</dbReference>
<keyword evidence="3 4" id="KW-0067">ATP-binding</keyword>
<evidence type="ECO:0000256" key="4">
    <source>
        <dbReference type="PROSITE-ProRule" id="PRU10141"/>
    </source>
</evidence>
<dbReference type="SMART" id="SM00220">
    <property type="entry name" value="S_TKc"/>
    <property type="match status" value="1"/>
</dbReference>
<keyword evidence="2 4" id="KW-0547">Nucleotide-binding</keyword>
<dbReference type="EMBL" id="CDMZ01001887">
    <property type="protein sequence ID" value="CEM38886.1"/>
    <property type="molecule type" value="Genomic_DNA"/>
</dbReference>
<evidence type="ECO:0000259" key="6">
    <source>
        <dbReference type="PROSITE" id="PS50011"/>
    </source>
</evidence>
<keyword evidence="1 5" id="KW-0723">Serine/threonine-protein kinase</keyword>
<dbReference type="PANTHER" id="PTHR44329:SF298">
    <property type="entry name" value="MIXED LINEAGE KINASE DOMAIN-LIKE PROTEIN"/>
    <property type="match status" value="1"/>
</dbReference>
<evidence type="ECO:0000256" key="1">
    <source>
        <dbReference type="ARBA" id="ARBA00022527"/>
    </source>
</evidence>
<dbReference type="Pfam" id="PF07714">
    <property type="entry name" value="PK_Tyr_Ser-Thr"/>
    <property type="match status" value="1"/>
</dbReference>
<dbReference type="CDD" id="cd13999">
    <property type="entry name" value="STKc_MAP3K-like"/>
    <property type="match status" value="1"/>
</dbReference>
<feature type="domain" description="Protein kinase" evidence="6">
    <location>
        <begin position="100"/>
        <end position="357"/>
    </location>
</feature>
<dbReference type="PANTHER" id="PTHR44329">
    <property type="entry name" value="SERINE/THREONINE-PROTEIN KINASE TNNI3K-RELATED"/>
    <property type="match status" value="1"/>
</dbReference>
<name>A0A0G4H597_9ALVE</name>
<dbReference type="InterPro" id="IPR008271">
    <property type="entry name" value="Ser/Thr_kinase_AS"/>
</dbReference>
<evidence type="ECO:0000256" key="2">
    <source>
        <dbReference type="ARBA" id="ARBA00022741"/>
    </source>
</evidence>
<gene>
    <name evidence="7" type="ORF">Cvel_5718</name>
</gene>
<keyword evidence="1 5" id="KW-0418">Kinase</keyword>
<dbReference type="PROSITE" id="PS00107">
    <property type="entry name" value="PROTEIN_KINASE_ATP"/>
    <property type="match status" value="1"/>
</dbReference>
<reference evidence="7" key="1">
    <citation type="submission" date="2014-11" db="EMBL/GenBank/DDBJ databases">
        <authorList>
            <person name="Otto D Thomas"/>
            <person name="Naeem Raeece"/>
        </authorList>
    </citation>
    <scope>NUCLEOTIDE SEQUENCE</scope>
</reference>
<accession>A0A0G4H597</accession>